<dbReference type="Gene3D" id="1.25.40.20">
    <property type="entry name" value="Ankyrin repeat-containing domain"/>
    <property type="match status" value="2"/>
</dbReference>
<dbReference type="PANTHER" id="PTHR24198:SF165">
    <property type="entry name" value="ANKYRIN REPEAT-CONTAINING PROTEIN-RELATED"/>
    <property type="match status" value="1"/>
</dbReference>
<dbReference type="InterPro" id="IPR024311">
    <property type="entry name" value="Lipocalin-like"/>
</dbReference>
<keyword evidence="2" id="KW-0040">ANK repeat</keyword>
<dbReference type="Pfam" id="PF12796">
    <property type="entry name" value="Ank_2"/>
    <property type="match status" value="1"/>
</dbReference>
<dbReference type="Proteomes" id="UP001140453">
    <property type="component" value="Unassembled WGS sequence"/>
</dbReference>
<keyword evidence="1" id="KW-0677">Repeat</keyword>
<dbReference type="SUPFAM" id="SSF48403">
    <property type="entry name" value="Ankyrin repeat"/>
    <property type="match status" value="1"/>
</dbReference>
<dbReference type="InterPro" id="IPR036770">
    <property type="entry name" value="Ankyrin_rpt-contain_sf"/>
</dbReference>
<comment type="caution">
    <text evidence="4">The sequence shown here is derived from an EMBL/GenBank/DDBJ whole genome shotgun (WGS) entry which is preliminary data.</text>
</comment>
<reference evidence="4" key="1">
    <citation type="submission" date="2022-10" db="EMBL/GenBank/DDBJ databases">
        <title>Tapping the CABI collections for fungal endophytes: first genome assemblies for Collariella, Neodidymelliopsis, Ascochyta clinopodiicola, Didymella pomorum, Didymosphaeria variabile, Neocosmospora piperis and Neocucurbitaria cava.</title>
        <authorList>
            <person name="Hill R."/>
        </authorList>
    </citation>
    <scope>NUCLEOTIDE SEQUENCE</scope>
    <source>
        <strain evidence="4">IMI 355082</strain>
    </source>
</reference>
<sequence>MVSPDPIFAAIAGVYALVNTTAFVNGTEVADRVYGSAPVGQLIYTADGFVSATITSTDPQDRPANLTFPFQDGQSDADWAAVGRHSIGYSGPFSINPDVPSNTTMGGVLHGPLTVANVPSMVGNVQPRNYTLIQEGEDVLLRIDSRRAGVRYLHPAKTNHKEEKRKQGRRAMESAAEKSLIEAATLGHLEQLRSLLAANPSPPADQCIQKLLTAAAWRSQLPIVQFLLESYSPNRLEEEAIRAAVYSGSIPLFSAFLSRDPSIINMPFDRRSTPLVVACMAQKPLDFLQFLLENGADPNSGPEDALPPPLWHVAALYKDPAAIDLLLEHGAKLEDAGGDALAIARKRVNEVMIQSLLERGANGAGHR</sequence>
<dbReference type="EMBL" id="JAPEVB010000005">
    <property type="protein sequence ID" value="KAJ4387288.1"/>
    <property type="molecule type" value="Genomic_DNA"/>
</dbReference>
<keyword evidence="5" id="KW-1185">Reference proteome</keyword>
<evidence type="ECO:0000259" key="3">
    <source>
        <dbReference type="Pfam" id="PF13924"/>
    </source>
</evidence>
<dbReference type="OrthoDB" id="3904217at2759"/>
<dbReference type="InterPro" id="IPR002110">
    <property type="entry name" value="Ankyrin_rpt"/>
</dbReference>
<feature type="domain" description="Lipocalin-like" evidence="3">
    <location>
        <begin position="13"/>
        <end position="140"/>
    </location>
</feature>
<proteinExistence type="predicted"/>
<evidence type="ECO:0000256" key="1">
    <source>
        <dbReference type="ARBA" id="ARBA00022737"/>
    </source>
</evidence>
<accession>A0A9W9CU77</accession>
<evidence type="ECO:0000313" key="5">
    <source>
        <dbReference type="Proteomes" id="UP001140453"/>
    </source>
</evidence>
<name>A0A9W9CU77_9PEZI</name>
<gene>
    <name evidence="4" type="ORF">N0V93_007877</name>
</gene>
<evidence type="ECO:0000256" key="2">
    <source>
        <dbReference type="ARBA" id="ARBA00023043"/>
    </source>
</evidence>
<dbReference type="Pfam" id="PF13924">
    <property type="entry name" value="Lipocalin_5"/>
    <property type="match status" value="1"/>
</dbReference>
<dbReference type="PANTHER" id="PTHR24198">
    <property type="entry name" value="ANKYRIN REPEAT AND PROTEIN KINASE DOMAIN-CONTAINING PROTEIN"/>
    <property type="match status" value="1"/>
</dbReference>
<organism evidence="4 5">
    <name type="scientific">Gnomoniopsis smithogilvyi</name>
    <dbReference type="NCBI Taxonomy" id="1191159"/>
    <lineage>
        <taxon>Eukaryota</taxon>
        <taxon>Fungi</taxon>
        <taxon>Dikarya</taxon>
        <taxon>Ascomycota</taxon>
        <taxon>Pezizomycotina</taxon>
        <taxon>Sordariomycetes</taxon>
        <taxon>Sordariomycetidae</taxon>
        <taxon>Diaporthales</taxon>
        <taxon>Gnomoniaceae</taxon>
        <taxon>Gnomoniopsis</taxon>
    </lineage>
</organism>
<dbReference type="AlphaFoldDB" id="A0A9W9CU77"/>
<protein>
    <recommendedName>
        <fullName evidence="3">Lipocalin-like domain-containing protein</fullName>
    </recommendedName>
</protein>
<evidence type="ECO:0000313" key="4">
    <source>
        <dbReference type="EMBL" id="KAJ4387288.1"/>
    </source>
</evidence>